<keyword evidence="1" id="KW-1133">Transmembrane helix</keyword>
<sequence length="225" mass="24954">MKATAGFTLIELLIALVLMGLLMLLVLGGLSVGGRGWEAGERYQQQQAEQYQLQQVLRGLLAQAQNLRVRSTEGEVLLAFQGEPDRLTFVAPGRAGDARTALYWYRLQQDEQADGHRLVLLARAYRAGEPVDWTRLFEAESAASGAEPVVSERHELMALASRQPVLGYQAPNDAADALLRSEWRNEPRLPRRVEVALSGESTAPAWPTLAVALDEYSHALRRRQP</sequence>
<dbReference type="Proteomes" id="UP000755551">
    <property type="component" value="Unassembled WGS sequence"/>
</dbReference>
<dbReference type="PROSITE" id="PS00409">
    <property type="entry name" value="PROKAR_NTER_METHYL"/>
    <property type="match status" value="1"/>
</dbReference>
<comment type="caution">
    <text evidence="2">The sequence shown here is derived from an EMBL/GenBank/DDBJ whole genome shotgun (WGS) entry which is preliminary data.</text>
</comment>
<dbReference type="EMBL" id="JAHQZT010000019">
    <property type="protein sequence ID" value="MBV0934274.1"/>
    <property type="molecule type" value="Genomic_DNA"/>
</dbReference>
<evidence type="ECO:0000313" key="3">
    <source>
        <dbReference type="Proteomes" id="UP000755551"/>
    </source>
</evidence>
<keyword evidence="1" id="KW-0472">Membrane</keyword>
<protein>
    <submittedName>
        <fullName evidence="2">Prepilin-type N-terminal cleavage/methylation domain-containing protein</fullName>
    </submittedName>
</protein>
<proteinExistence type="predicted"/>
<accession>A0ABS6MDB0</accession>
<name>A0ABS6MDB0_9GAMM</name>
<dbReference type="NCBIfam" id="TIGR02532">
    <property type="entry name" value="IV_pilin_GFxxxE"/>
    <property type="match status" value="1"/>
</dbReference>
<dbReference type="InterPro" id="IPR012902">
    <property type="entry name" value="N_methyl_site"/>
</dbReference>
<dbReference type="RefSeq" id="WP_217335683.1">
    <property type="nucleotide sequence ID" value="NZ_JAHQZT010000019.1"/>
</dbReference>
<keyword evidence="3" id="KW-1185">Reference proteome</keyword>
<keyword evidence="1" id="KW-0812">Transmembrane</keyword>
<feature type="transmembrane region" description="Helical" evidence="1">
    <location>
        <begin position="12"/>
        <end position="32"/>
    </location>
</feature>
<reference evidence="2 3" key="1">
    <citation type="submission" date="2021-06" db="EMBL/GenBank/DDBJ databases">
        <title>Bacterium isolated from marine sediment.</title>
        <authorList>
            <person name="Zhu K.-L."/>
            <person name="Du Z.-J."/>
            <person name="Liang Q.-Y."/>
        </authorList>
    </citation>
    <scope>NUCLEOTIDE SEQUENCE [LARGE SCALE GENOMIC DNA]</scope>
    <source>
        <strain evidence="2 3">A346</strain>
    </source>
</reference>
<dbReference type="Pfam" id="PF07963">
    <property type="entry name" value="N_methyl"/>
    <property type="match status" value="1"/>
</dbReference>
<evidence type="ECO:0000313" key="2">
    <source>
        <dbReference type="EMBL" id="MBV0934274.1"/>
    </source>
</evidence>
<organism evidence="2 3">
    <name type="scientific">Marinobacterium weihaiense</name>
    <dbReference type="NCBI Taxonomy" id="2851016"/>
    <lineage>
        <taxon>Bacteria</taxon>
        <taxon>Pseudomonadati</taxon>
        <taxon>Pseudomonadota</taxon>
        <taxon>Gammaproteobacteria</taxon>
        <taxon>Oceanospirillales</taxon>
        <taxon>Oceanospirillaceae</taxon>
        <taxon>Marinobacterium</taxon>
    </lineage>
</organism>
<gene>
    <name evidence="2" type="ORF">KTN04_13095</name>
</gene>
<evidence type="ECO:0000256" key="1">
    <source>
        <dbReference type="SAM" id="Phobius"/>
    </source>
</evidence>